<accession>A0A1G7ITL0</accession>
<keyword evidence="4" id="KW-1185">Reference proteome</keyword>
<sequence>MHSQAFTMQKLLATVLYFLTAISAFAQKPKELIIKIDIQNKAQKIDNFGAAGAWFTEGIAKNWPGQNREQMAEWLFSKEFDKNGNPKGIGLSAWRFNIGGGTTEQGDSSGITDFRKRVECFLRPDGTYDWSKQAGYVWFTKRAKEYGVENLIAFSNTPPVQFTKNGRGYKTTKDYISNLKPEHYGDYAGFLSTVLKHFDDEGLHFNYISPVNEPQWDWSHAPGQGAKQEGSPWRNEEIAHVAKALDSALTATNSTSKILLTEAAQLDYLYAKTGNANQQTQAFFNPKSQLALALLKHLPPLIGGHSYFTDKGDSARIAIRRHVADTTRKYGATFWQTEYSMLADGYREGKAGRIPAIDCALFLSKVIHDDLVYGNAAAWQLWNSWEPGNPDFDTRYYLIALNPANKEYTSGTITATKNLWALGHYSRFIRPGMHRLNIKRNDELSPVQIAQDLMVSAYAGEKELVLVVINYSNEERTLKPEISGFKVKAANTYLTTGEKGVDMRMEKVGNLKSGMKVPARGMMTVVLNR</sequence>
<feature type="chain" id="PRO_5011781148" evidence="1">
    <location>
        <begin position="27"/>
        <end position="529"/>
    </location>
</feature>
<dbReference type="InterPro" id="IPR039514">
    <property type="entry name" value="6GAL-like"/>
</dbReference>
<dbReference type="STRING" id="659014.SAMN04487996_10991"/>
<proteinExistence type="predicted"/>
<evidence type="ECO:0000313" key="3">
    <source>
        <dbReference type="EMBL" id="SDF15884.1"/>
    </source>
</evidence>
<dbReference type="EMBL" id="FNAN01000009">
    <property type="protein sequence ID" value="SDF15884.1"/>
    <property type="molecule type" value="Genomic_DNA"/>
</dbReference>
<protein>
    <submittedName>
        <fullName evidence="3">O-Glycosyl hydrolase</fullName>
    </submittedName>
</protein>
<dbReference type="InterPro" id="IPR017853">
    <property type="entry name" value="GH"/>
</dbReference>
<dbReference type="PANTHER" id="PTHR42767:SF1">
    <property type="entry name" value="ENDO-BETA-1,6-GALACTANASE-LIKE DOMAIN-CONTAINING PROTEIN"/>
    <property type="match status" value="1"/>
</dbReference>
<evidence type="ECO:0000256" key="1">
    <source>
        <dbReference type="SAM" id="SignalP"/>
    </source>
</evidence>
<evidence type="ECO:0000259" key="2">
    <source>
        <dbReference type="Pfam" id="PF14587"/>
    </source>
</evidence>
<dbReference type="PANTHER" id="PTHR42767">
    <property type="entry name" value="ENDO-BETA-1,6-GALACTANASE"/>
    <property type="match status" value="1"/>
</dbReference>
<feature type="signal peptide" evidence="1">
    <location>
        <begin position="1"/>
        <end position="26"/>
    </location>
</feature>
<dbReference type="InterPro" id="IPR013780">
    <property type="entry name" value="Glyco_hydro_b"/>
</dbReference>
<dbReference type="Proteomes" id="UP000198748">
    <property type="component" value="Unassembled WGS sequence"/>
</dbReference>
<gene>
    <name evidence="3" type="ORF">SAMN04487996_10991</name>
</gene>
<dbReference type="Pfam" id="PF14587">
    <property type="entry name" value="Glyco_hydr_30_2"/>
    <property type="match status" value="1"/>
</dbReference>
<organism evidence="3 4">
    <name type="scientific">Dyadobacter soli</name>
    <dbReference type="NCBI Taxonomy" id="659014"/>
    <lineage>
        <taxon>Bacteria</taxon>
        <taxon>Pseudomonadati</taxon>
        <taxon>Bacteroidota</taxon>
        <taxon>Cytophagia</taxon>
        <taxon>Cytophagales</taxon>
        <taxon>Spirosomataceae</taxon>
        <taxon>Dyadobacter</taxon>
    </lineage>
</organism>
<keyword evidence="1" id="KW-0732">Signal</keyword>
<reference evidence="4" key="1">
    <citation type="submission" date="2016-10" db="EMBL/GenBank/DDBJ databases">
        <authorList>
            <person name="Varghese N."/>
            <person name="Submissions S."/>
        </authorList>
    </citation>
    <scope>NUCLEOTIDE SEQUENCE [LARGE SCALE GENOMIC DNA]</scope>
    <source>
        <strain evidence="4">DSM 25329</strain>
    </source>
</reference>
<dbReference type="SUPFAM" id="SSF51445">
    <property type="entry name" value="(Trans)glycosidases"/>
    <property type="match status" value="1"/>
</dbReference>
<dbReference type="InterPro" id="IPR039743">
    <property type="entry name" value="6GAL/EXGAL"/>
</dbReference>
<dbReference type="AlphaFoldDB" id="A0A1G7ITL0"/>
<evidence type="ECO:0000313" key="4">
    <source>
        <dbReference type="Proteomes" id="UP000198748"/>
    </source>
</evidence>
<feature type="domain" description="Endo-beta-1,6-galactanase-like" evidence="2">
    <location>
        <begin position="33"/>
        <end position="387"/>
    </location>
</feature>
<dbReference type="Gene3D" id="3.20.20.80">
    <property type="entry name" value="Glycosidases"/>
    <property type="match status" value="1"/>
</dbReference>
<dbReference type="GO" id="GO:0004553">
    <property type="term" value="F:hydrolase activity, hydrolyzing O-glycosyl compounds"/>
    <property type="evidence" value="ECO:0007669"/>
    <property type="project" value="InterPro"/>
</dbReference>
<keyword evidence="3" id="KW-0378">Hydrolase</keyword>
<name>A0A1G7ITL0_9BACT</name>
<dbReference type="Gene3D" id="2.60.40.1180">
    <property type="entry name" value="Golgi alpha-mannosidase II"/>
    <property type="match status" value="1"/>
</dbReference>